<feature type="region of interest" description="Disordered" evidence="1">
    <location>
        <begin position="1"/>
        <end position="27"/>
    </location>
</feature>
<evidence type="ECO:0000313" key="2">
    <source>
        <dbReference type="EMBL" id="GFO40975.1"/>
    </source>
</evidence>
<evidence type="ECO:0008006" key="4">
    <source>
        <dbReference type="Google" id="ProtNLM"/>
    </source>
</evidence>
<protein>
    <recommendedName>
        <fullName evidence="4">HTH psq-type domain-containing protein</fullName>
    </recommendedName>
</protein>
<proteinExistence type="predicted"/>
<dbReference type="AlphaFoldDB" id="A0AAV4DA59"/>
<evidence type="ECO:0000313" key="3">
    <source>
        <dbReference type="Proteomes" id="UP000735302"/>
    </source>
</evidence>
<name>A0AAV4DA59_9GAST</name>
<evidence type="ECO:0000256" key="1">
    <source>
        <dbReference type="SAM" id="MobiDB-lite"/>
    </source>
</evidence>
<keyword evidence="3" id="KW-1185">Reference proteome</keyword>
<dbReference type="Proteomes" id="UP000735302">
    <property type="component" value="Unassembled WGS sequence"/>
</dbReference>
<feature type="compositionally biased region" description="Basic and acidic residues" evidence="1">
    <location>
        <begin position="1"/>
        <end position="17"/>
    </location>
</feature>
<reference evidence="2 3" key="1">
    <citation type="journal article" date="2021" name="Elife">
        <title>Chloroplast acquisition without the gene transfer in kleptoplastic sea slugs, Plakobranchus ocellatus.</title>
        <authorList>
            <person name="Maeda T."/>
            <person name="Takahashi S."/>
            <person name="Yoshida T."/>
            <person name="Shimamura S."/>
            <person name="Takaki Y."/>
            <person name="Nagai Y."/>
            <person name="Toyoda A."/>
            <person name="Suzuki Y."/>
            <person name="Arimoto A."/>
            <person name="Ishii H."/>
            <person name="Satoh N."/>
            <person name="Nishiyama T."/>
            <person name="Hasebe M."/>
            <person name="Maruyama T."/>
            <person name="Minagawa J."/>
            <person name="Obokata J."/>
            <person name="Shigenobu S."/>
        </authorList>
    </citation>
    <scope>NUCLEOTIDE SEQUENCE [LARGE SCALE GENOMIC DNA]</scope>
</reference>
<accession>A0AAV4DA59</accession>
<dbReference type="EMBL" id="BLXT01007646">
    <property type="protein sequence ID" value="GFO40975.1"/>
    <property type="molecule type" value="Genomic_DNA"/>
</dbReference>
<organism evidence="2 3">
    <name type="scientific">Plakobranchus ocellatus</name>
    <dbReference type="NCBI Taxonomy" id="259542"/>
    <lineage>
        <taxon>Eukaryota</taxon>
        <taxon>Metazoa</taxon>
        <taxon>Spiralia</taxon>
        <taxon>Lophotrochozoa</taxon>
        <taxon>Mollusca</taxon>
        <taxon>Gastropoda</taxon>
        <taxon>Heterobranchia</taxon>
        <taxon>Euthyneura</taxon>
        <taxon>Panpulmonata</taxon>
        <taxon>Sacoglossa</taxon>
        <taxon>Placobranchoidea</taxon>
        <taxon>Plakobranchidae</taxon>
        <taxon>Plakobranchus</taxon>
    </lineage>
</organism>
<comment type="caution">
    <text evidence="2">The sequence shown here is derived from an EMBL/GenBank/DDBJ whole genome shotgun (WGS) entry which is preliminary data.</text>
</comment>
<gene>
    <name evidence="2" type="ORF">PoB_006748000</name>
</gene>
<sequence length="92" mass="10572">MESDEKWVPPRKRRDESGSDSDDNGIDFQPIGLCGTFESDDMKAAVLAVMEYKQSIRKVAKDFSFKRTTLTRSRGSMLQEPTCYEASVWTRR</sequence>